<dbReference type="AlphaFoldDB" id="A0A1I1JFF7"/>
<gene>
    <name evidence="3" type="ORF">SAMN04487968_106206</name>
</gene>
<feature type="region of interest" description="Disordered" evidence="1">
    <location>
        <begin position="1"/>
        <end position="21"/>
    </location>
</feature>
<evidence type="ECO:0000256" key="2">
    <source>
        <dbReference type="SAM" id="Phobius"/>
    </source>
</evidence>
<dbReference type="Proteomes" id="UP000198832">
    <property type="component" value="Unassembled WGS sequence"/>
</dbReference>
<reference evidence="3 4" key="1">
    <citation type="submission" date="2016-10" db="EMBL/GenBank/DDBJ databases">
        <authorList>
            <person name="de Groot N.N."/>
        </authorList>
    </citation>
    <scope>NUCLEOTIDE SEQUENCE [LARGE SCALE GENOMIC DNA]</scope>
    <source>
        <strain evidence="3 4">CGMCC 1.7056</strain>
    </source>
</reference>
<keyword evidence="4" id="KW-1185">Reference proteome</keyword>
<name>A0A1I1JFF7_9ACTN</name>
<keyword evidence="2" id="KW-1133">Transmembrane helix</keyword>
<feature type="transmembrane region" description="Helical" evidence="2">
    <location>
        <begin position="67"/>
        <end position="83"/>
    </location>
</feature>
<feature type="transmembrane region" description="Helical" evidence="2">
    <location>
        <begin position="34"/>
        <end position="55"/>
    </location>
</feature>
<feature type="compositionally biased region" description="Polar residues" evidence="1">
    <location>
        <begin position="1"/>
        <end position="10"/>
    </location>
</feature>
<evidence type="ECO:0000256" key="1">
    <source>
        <dbReference type="SAM" id="MobiDB-lite"/>
    </source>
</evidence>
<keyword evidence="2" id="KW-0472">Membrane</keyword>
<dbReference type="EMBL" id="FOLB01000006">
    <property type="protein sequence ID" value="SFC44170.1"/>
    <property type="molecule type" value="Genomic_DNA"/>
</dbReference>
<feature type="transmembrane region" description="Helical" evidence="2">
    <location>
        <begin position="90"/>
        <end position="116"/>
    </location>
</feature>
<dbReference type="RefSeq" id="WP_245750259.1">
    <property type="nucleotide sequence ID" value="NZ_FOLB01000006.1"/>
</dbReference>
<keyword evidence="2" id="KW-0812">Transmembrane</keyword>
<organism evidence="3 4">
    <name type="scientific">Nocardioides terrae</name>
    <dbReference type="NCBI Taxonomy" id="574651"/>
    <lineage>
        <taxon>Bacteria</taxon>
        <taxon>Bacillati</taxon>
        <taxon>Actinomycetota</taxon>
        <taxon>Actinomycetes</taxon>
        <taxon>Propionibacteriales</taxon>
        <taxon>Nocardioidaceae</taxon>
        <taxon>Nocardioides</taxon>
    </lineage>
</organism>
<proteinExistence type="predicted"/>
<evidence type="ECO:0000313" key="3">
    <source>
        <dbReference type="EMBL" id="SFC44170.1"/>
    </source>
</evidence>
<accession>A0A1I1JFF7</accession>
<protein>
    <submittedName>
        <fullName evidence="3">Uncharacterized protein</fullName>
    </submittedName>
</protein>
<sequence>MSQLRPQSADSAAEMPEPESPNWWHRDHPVFTPLSGFFSGLAFTLLVPGLFAAVLEAFFPKHTATDLFPFGAVLLVVPLVLIVRERTRRLGLYFLLGMVTTAVVVVGVAATALWLLTR</sequence>
<evidence type="ECO:0000313" key="4">
    <source>
        <dbReference type="Proteomes" id="UP000198832"/>
    </source>
</evidence>
<dbReference type="STRING" id="574651.SAMN04487968_106206"/>